<dbReference type="Pfam" id="PF05235">
    <property type="entry name" value="CHAD"/>
    <property type="match status" value="1"/>
</dbReference>
<evidence type="ECO:0000313" key="2">
    <source>
        <dbReference type="EMBL" id="ROP27235.1"/>
    </source>
</evidence>
<dbReference type="OrthoDB" id="9777271at2"/>
<feature type="domain" description="CHAD" evidence="1">
    <location>
        <begin position="236"/>
        <end position="519"/>
    </location>
</feature>
<evidence type="ECO:0000313" key="3">
    <source>
        <dbReference type="Proteomes" id="UP000276232"/>
    </source>
</evidence>
<sequence>MARKSPDRRGAARSFVVGGSFELPDLAGADVVDAVDEAEEHRLLLVDHDTADLRLTRDGVSLRRRARSGGTGEDDVDDAGWHLVVPRRGRWAGVQVDLPAEGDPLAPAPAELLDLLTATTRRAEVEPVLVLRVDRALHVLRDAAGAALASVALDEVAAVDPSAAAGAEDAVVLRRWRELHLGPPPGEAHLPRLRGVVARLRAAGARRPEGTAAERVLGRLASAPADVPRPGRVRASDPAGRLVRAHLATQVRALVAADVAVRRGEDDAVHQVRVAARRLRSGLRAFRPLLDRGWADDLRAELGWLAGELGRARDAEVLAARLEDDLAALPGPVAGAAREVVGPRVEQQAADGAEAALAALRGPRYALLLDQLVSAVALPALTPRAQRACADVLPPLVGAAWRRLEEDVRRLDAEDPRGDEAWHEARKRAKQVRYAAEAVRPALGSPAKRLGKQVARVTEVLGQHQDAAVAAEGLEEALRADPPPTPDAAFALGALWARQRQAVLQTRGDLLDLWPDVADRRHRRWTRG</sequence>
<dbReference type="Proteomes" id="UP000276232">
    <property type="component" value="Unassembled WGS sequence"/>
</dbReference>
<keyword evidence="3" id="KW-1185">Reference proteome</keyword>
<dbReference type="EMBL" id="RJKN01000007">
    <property type="protein sequence ID" value="ROP27235.1"/>
    <property type="molecule type" value="Genomic_DNA"/>
</dbReference>
<dbReference type="PANTHER" id="PTHR39339">
    <property type="entry name" value="SLR1444 PROTEIN"/>
    <property type="match status" value="1"/>
</dbReference>
<reference evidence="2 3" key="1">
    <citation type="journal article" date="2015" name="Stand. Genomic Sci.">
        <title>Genomic Encyclopedia of Bacterial and Archaeal Type Strains, Phase III: the genomes of soil and plant-associated and newly described type strains.</title>
        <authorList>
            <person name="Whitman W.B."/>
            <person name="Woyke T."/>
            <person name="Klenk H.P."/>
            <person name="Zhou Y."/>
            <person name="Lilburn T.G."/>
            <person name="Beck B.J."/>
            <person name="De Vos P."/>
            <person name="Vandamme P."/>
            <person name="Eisen J.A."/>
            <person name="Garrity G."/>
            <person name="Hugenholtz P."/>
            <person name="Kyrpides N.C."/>
        </authorList>
    </citation>
    <scope>NUCLEOTIDE SEQUENCE [LARGE SCALE GENOMIC DNA]</scope>
    <source>
        <strain evidence="2 3">CECT 7306</strain>
    </source>
</reference>
<dbReference type="SUPFAM" id="SSF55154">
    <property type="entry name" value="CYTH-like phosphatases"/>
    <property type="match status" value="1"/>
</dbReference>
<dbReference type="SMART" id="SM00880">
    <property type="entry name" value="CHAD"/>
    <property type="match status" value="1"/>
</dbReference>
<dbReference type="InterPro" id="IPR038186">
    <property type="entry name" value="CHAD_dom_sf"/>
</dbReference>
<dbReference type="InterPro" id="IPR007899">
    <property type="entry name" value="CHAD_dom"/>
</dbReference>
<organism evidence="2 3">
    <name type="scientific">Pseudokineococcus lusitanus</name>
    <dbReference type="NCBI Taxonomy" id="763993"/>
    <lineage>
        <taxon>Bacteria</taxon>
        <taxon>Bacillati</taxon>
        <taxon>Actinomycetota</taxon>
        <taxon>Actinomycetes</taxon>
        <taxon>Kineosporiales</taxon>
        <taxon>Kineosporiaceae</taxon>
        <taxon>Pseudokineococcus</taxon>
    </lineage>
</organism>
<name>A0A3N1GAH5_9ACTN</name>
<dbReference type="PANTHER" id="PTHR39339:SF1">
    <property type="entry name" value="CHAD DOMAIN-CONTAINING PROTEIN"/>
    <property type="match status" value="1"/>
</dbReference>
<dbReference type="RefSeq" id="WP_158674314.1">
    <property type="nucleotide sequence ID" value="NZ_RJKN01000007.1"/>
</dbReference>
<dbReference type="InterPro" id="IPR033469">
    <property type="entry name" value="CYTH-like_dom_sf"/>
</dbReference>
<proteinExistence type="predicted"/>
<dbReference type="PROSITE" id="PS51708">
    <property type="entry name" value="CHAD"/>
    <property type="match status" value="1"/>
</dbReference>
<accession>A0A3N1GAH5</accession>
<dbReference type="InParanoid" id="A0A3N1GAH5"/>
<comment type="caution">
    <text evidence="2">The sequence shown here is derived from an EMBL/GenBank/DDBJ whole genome shotgun (WGS) entry which is preliminary data.</text>
</comment>
<dbReference type="Gene3D" id="1.40.20.10">
    <property type="entry name" value="CHAD domain"/>
    <property type="match status" value="1"/>
</dbReference>
<evidence type="ECO:0000259" key="1">
    <source>
        <dbReference type="PROSITE" id="PS51708"/>
    </source>
</evidence>
<protein>
    <submittedName>
        <fullName evidence="2">CHAD domain-containing protein</fullName>
    </submittedName>
</protein>
<dbReference type="AlphaFoldDB" id="A0A3N1GAH5"/>
<gene>
    <name evidence="2" type="ORF">EDC03_2759</name>
</gene>